<feature type="compositionally biased region" description="Polar residues" evidence="1">
    <location>
        <begin position="244"/>
        <end position="262"/>
    </location>
</feature>
<feature type="region of interest" description="Disordered" evidence="1">
    <location>
        <begin position="237"/>
        <end position="262"/>
    </location>
</feature>
<evidence type="ECO:0000256" key="1">
    <source>
        <dbReference type="SAM" id="MobiDB-lite"/>
    </source>
</evidence>
<dbReference type="Proteomes" id="UP001519535">
    <property type="component" value="Unassembled WGS sequence"/>
</dbReference>
<evidence type="ECO:0000313" key="3">
    <source>
        <dbReference type="EMBL" id="MBS9532784.1"/>
    </source>
</evidence>
<keyword evidence="2" id="KW-0812">Transmembrane</keyword>
<dbReference type="RefSeq" id="WP_214091677.1">
    <property type="nucleotide sequence ID" value="NZ_JAHCLR010000005.1"/>
</dbReference>
<keyword evidence="2" id="KW-0472">Membrane</keyword>
<sequence>MTDPRTSNVAPTRAASRYRRWWPAVVAIVAMVIAALVMVPRMPGENARGAWQPPAQTSLAEPMDAQPVVGWRAHVTDLGLPAADPGAVQLSRIGATNPPYPRDPFLGTLGDSAYFLATSPGEPTARWWLVGVDVRDGHRLFPAVPLNVQSALPPHCFRNGPTALLCVHTGNDAGRTVWVIDSRSGAVIFTGPTELNTGAGHNWVQQVGDYAVAETMNKGISGIGPHGELTWFVPGDGTVGGRQPRNSDLPTQTLTSQRSAQRGSDQSVVFSVVDGTIATPELNPDIVQQSTIVHSSGFVAELHGRDDSARRAIGFFDTAGKQRGQRNDATVTALGWQDVPVLRRADAPHYWVSNAEGESLAAVRLDGALAAVRLVGSRLFLGADPTRWDAWVQYDLATGEQAATCKVAMADDYLGSHGSTAVFTFGDPDTGIGMVARDLDTCETRWRMEPEAGSSRRVWRAGLTLIQFSADATELSSLVAPH</sequence>
<accession>A0ABS5RF08</accession>
<reference evidence="3 4" key="1">
    <citation type="submission" date="2021-05" db="EMBL/GenBank/DDBJ databases">
        <title>Mycobacterium acidophilum sp. nov., an extremely acid-tolerant member of the genus Mycobacterium.</title>
        <authorList>
            <person name="Xia J."/>
        </authorList>
    </citation>
    <scope>NUCLEOTIDE SEQUENCE [LARGE SCALE GENOMIC DNA]</scope>
    <source>
        <strain evidence="3 4">M1</strain>
    </source>
</reference>
<evidence type="ECO:0000313" key="4">
    <source>
        <dbReference type="Proteomes" id="UP001519535"/>
    </source>
</evidence>
<dbReference type="EMBL" id="JAHCLR010000005">
    <property type="protein sequence ID" value="MBS9532784.1"/>
    <property type="molecule type" value="Genomic_DNA"/>
</dbReference>
<gene>
    <name evidence="3" type="ORF">KIH27_04180</name>
</gene>
<name>A0ABS5RF08_9MYCO</name>
<feature type="transmembrane region" description="Helical" evidence="2">
    <location>
        <begin position="21"/>
        <end position="39"/>
    </location>
</feature>
<evidence type="ECO:0000256" key="2">
    <source>
        <dbReference type="SAM" id="Phobius"/>
    </source>
</evidence>
<proteinExistence type="predicted"/>
<organism evidence="3 4">
    <name type="scientific">Mycolicibacter acidiphilus</name>
    <dbReference type="NCBI Taxonomy" id="2835306"/>
    <lineage>
        <taxon>Bacteria</taxon>
        <taxon>Bacillati</taxon>
        <taxon>Actinomycetota</taxon>
        <taxon>Actinomycetes</taxon>
        <taxon>Mycobacteriales</taxon>
        <taxon>Mycobacteriaceae</taxon>
        <taxon>Mycolicibacter</taxon>
    </lineage>
</organism>
<keyword evidence="4" id="KW-1185">Reference proteome</keyword>
<comment type="caution">
    <text evidence="3">The sequence shown here is derived from an EMBL/GenBank/DDBJ whole genome shotgun (WGS) entry which is preliminary data.</text>
</comment>
<protein>
    <submittedName>
        <fullName evidence="3">Uncharacterized protein</fullName>
    </submittedName>
</protein>
<keyword evidence="2" id="KW-1133">Transmembrane helix</keyword>